<dbReference type="PANTHER" id="PTHR10137">
    <property type="entry name" value="V-TYPE PROTON ATPASE SUBUNIT C"/>
    <property type="match status" value="1"/>
</dbReference>
<evidence type="ECO:0000256" key="5">
    <source>
        <dbReference type="ARBA" id="ARBA00046006"/>
    </source>
</evidence>
<reference evidence="8" key="2">
    <citation type="submission" date="2025-09" db="UniProtKB">
        <authorList>
            <consortium name="Ensembl"/>
        </authorList>
    </citation>
    <scope>IDENTIFICATION</scope>
</reference>
<comment type="subunit">
    <text evidence="6">V-ATPase is a heteromultimeric enzyme made up of two complexes: the ATP-hydrolytic V1 complex and the proton translocation V0 complex. The V1 complex consists of three catalytic AB heterodimers that form a heterohexamer, three peripheral stalks each consisting of EG heterodimers, one central rotor including subunits D and F, and the regulatory subunits C and H. The proton translocation complex V0 consists of the proton transport subunit a, a ring of proteolipid subunits c9c'', rotary subunit d, subunits e and f, and the accessory subunits ATP6AP1/Ac45 and ATP6AP2/PRR.</text>
</comment>
<organism evidence="8 9">
    <name type="scientific">Marmota marmota marmota</name>
    <name type="common">Alpine marmot</name>
    <dbReference type="NCBI Taxonomy" id="9994"/>
    <lineage>
        <taxon>Eukaryota</taxon>
        <taxon>Metazoa</taxon>
        <taxon>Chordata</taxon>
        <taxon>Craniata</taxon>
        <taxon>Vertebrata</taxon>
        <taxon>Euteleostomi</taxon>
        <taxon>Mammalia</taxon>
        <taxon>Eutheria</taxon>
        <taxon>Euarchontoglires</taxon>
        <taxon>Glires</taxon>
        <taxon>Rodentia</taxon>
        <taxon>Sciuromorpha</taxon>
        <taxon>Sciuridae</taxon>
        <taxon>Xerinae</taxon>
        <taxon>Marmotini</taxon>
        <taxon>Marmota</taxon>
    </lineage>
</organism>
<comment type="similarity">
    <text evidence="1 7">Belongs to the V-ATPase C subunit family.</text>
</comment>
<dbReference type="FunFam" id="3.30.70.1180:FF:000006">
    <property type="entry name" value="V-type proton ATPase subunit C"/>
    <property type="match status" value="1"/>
</dbReference>
<evidence type="ECO:0000256" key="6">
    <source>
        <dbReference type="ARBA" id="ARBA00046696"/>
    </source>
</evidence>
<evidence type="ECO:0000256" key="3">
    <source>
        <dbReference type="ARBA" id="ARBA00022781"/>
    </source>
</evidence>
<evidence type="ECO:0000256" key="1">
    <source>
        <dbReference type="ARBA" id="ARBA00006138"/>
    </source>
</evidence>
<proteinExistence type="inferred from homology"/>
<dbReference type="InterPro" id="IPR036132">
    <property type="entry name" value="Vac_ATP_synth_c_sf"/>
</dbReference>
<dbReference type="AlphaFoldDB" id="A0A8C6A7E4"/>
<reference evidence="8" key="1">
    <citation type="submission" date="2025-08" db="UniProtKB">
        <authorList>
            <consortium name="Ensembl"/>
        </authorList>
    </citation>
    <scope>IDENTIFICATION</scope>
</reference>
<dbReference type="Gene3D" id="3.30.70.100">
    <property type="match status" value="1"/>
</dbReference>
<dbReference type="Pfam" id="PF03223">
    <property type="entry name" value="V-ATPase_C"/>
    <property type="match status" value="1"/>
</dbReference>
<dbReference type="GO" id="GO:0005765">
    <property type="term" value="C:lysosomal membrane"/>
    <property type="evidence" value="ECO:0007669"/>
    <property type="project" value="TreeGrafter"/>
</dbReference>
<evidence type="ECO:0000256" key="4">
    <source>
        <dbReference type="ARBA" id="ARBA00023065"/>
    </source>
</evidence>
<keyword evidence="3 7" id="KW-0375">Hydrogen ion transport</keyword>
<dbReference type="GO" id="GO:0000221">
    <property type="term" value="C:vacuolar proton-transporting V-type ATPase, V1 domain"/>
    <property type="evidence" value="ECO:0007669"/>
    <property type="project" value="TreeGrafter"/>
</dbReference>
<dbReference type="CDD" id="cd14785">
    <property type="entry name" value="V-ATPase_C"/>
    <property type="match status" value="1"/>
</dbReference>
<dbReference type="GO" id="GO:0046961">
    <property type="term" value="F:proton-transporting ATPase activity, rotational mechanism"/>
    <property type="evidence" value="ECO:0007669"/>
    <property type="project" value="InterPro"/>
</dbReference>
<name>A0A8C6A7E4_MARMA</name>
<dbReference type="InterPro" id="IPR004907">
    <property type="entry name" value="ATPase_V1-cplx_csu"/>
</dbReference>
<dbReference type="RefSeq" id="XP_048660776.1">
    <property type="nucleotide sequence ID" value="XM_048804819.1"/>
</dbReference>
<evidence type="ECO:0000313" key="9">
    <source>
        <dbReference type="Proteomes" id="UP000694407"/>
    </source>
</evidence>
<keyword evidence="2 7" id="KW-0813">Transport</keyword>
<evidence type="ECO:0000313" key="8">
    <source>
        <dbReference type="Ensembl" id="ENSMMMP00000025782.1"/>
    </source>
</evidence>
<dbReference type="FunFam" id="3.30.70.100:FF:000002">
    <property type="entry name" value="V-type proton ATPase subunit C"/>
    <property type="match status" value="1"/>
</dbReference>
<dbReference type="PANTHER" id="PTHR10137:SF4">
    <property type="entry name" value="V-TYPE PROTON ATPASE SUBUNIT C 2"/>
    <property type="match status" value="1"/>
</dbReference>
<keyword evidence="9" id="KW-1185">Reference proteome</keyword>
<dbReference type="SUPFAM" id="SSF118203">
    <property type="entry name" value="Vacuolar ATP synthase subunit C"/>
    <property type="match status" value="1"/>
</dbReference>
<dbReference type="GeneID" id="107137500"/>
<accession>A0A8C6A7E4</accession>
<gene>
    <name evidence="8" type="primary">ATP6V1C2</name>
</gene>
<comment type="function">
    <text evidence="5 7">Subunit of the V1 complex of vacuolar(H+)-ATPase (V-ATPase), a multisubunit enzyme composed of a peripheral complex (V1) that hydrolyzes ATP and a membrane integral complex (V0) that translocates protons. V-ATPase is responsible for acidifying and maintaining the pH of intracellular compartments and in some cell types, is targeted to the plasma membrane, where it is responsible for acidifying the extracellular environment. Subunit C is necessary for the assembly of the catalytic sector of the enzyme and is likely to have a specific function in its catalytic activity.</text>
</comment>
<dbReference type="Ensembl" id="ENSMMMT00000029191.1">
    <property type="protein sequence ID" value="ENSMMMP00000025782.1"/>
    <property type="gene ID" value="ENSMMMG00000022583.1"/>
</dbReference>
<sequence length="381" mass="43532">MSEFWLISAPGDKENLQALERMNTVTSKSNLSYNTKFAIPDFKVGTLDSLVGLSDELGKLDTFAESLIKRMAQSVVEVMEDSKGKVQENLLANGVDLTSFVTHFEWDMAKYPAKQPLVNVVDTLAKQLAQIESDLKSRTAAYSALKTTLENLEKRSTGNLFTRTLSDIVSKEDFVLDSEYLVTLLVIVPKPSYAQWRKTYESLSDMVVPRSTKLIAEDNEGGLFTVTLFRKVIDDFKIKAKENKFTVREFFYDEKEIKREREEMTRLLSDKKQQYGPLLRWLKVNFSEAFVAWIHIKALRVFVESVLRYGLPVNFQAVLLQPHKKSATKRLREVLNSVFRHLDEVAAASILDASVEIPGLQLSNQDYFPYVYFHIDLGLLD</sequence>
<protein>
    <recommendedName>
        <fullName evidence="7">V-type proton ATPase subunit C</fullName>
    </recommendedName>
</protein>
<dbReference type="Proteomes" id="UP000694407">
    <property type="component" value="Unplaced"/>
</dbReference>
<dbReference type="Gene3D" id="3.30.70.1180">
    <property type="entry name" value="Vacuolar atp synthase subunit c, domain 1"/>
    <property type="match status" value="1"/>
</dbReference>
<comment type="subunit">
    <text evidence="7">V-ATPase is a heteromultimeric enzyme made up of two complexes: the ATP-hydrolytic V1 complex and the proton translocation V0 complex. The V1 complex consists of three catalytic AB heterodimers that form a heterohexamer, three peripheral stalks each consisting of EG heterodimers, one central rotor including subunits D and F, and the regulatory subunits C and H. The proton translocation complex V0 consists of the proton transport subunit a, a ring of proteolipid subunits c9c'', rotary subunit d, subunits e and f, and two accessory subunits.</text>
</comment>
<dbReference type="Gene3D" id="1.20.1460.10">
    <property type="entry name" value="subunit c (vma5p) of the yeast v-atpase, domain 2"/>
    <property type="match status" value="1"/>
</dbReference>
<evidence type="ECO:0000256" key="7">
    <source>
        <dbReference type="RuleBase" id="RU364010"/>
    </source>
</evidence>
<keyword evidence="4 7" id="KW-0406">Ion transport</keyword>
<dbReference type="FunFam" id="1.20.1460.10:FF:000004">
    <property type="entry name" value="V-type proton ATPase subunit C"/>
    <property type="match status" value="1"/>
</dbReference>
<dbReference type="GeneTree" id="ENSGT00390000004263"/>
<evidence type="ECO:0000256" key="2">
    <source>
        <dbReference type="ARBA" id="ARBA00022448"/>
    </source>
</evidence>